<sequence>MPDPTPVAAEPRVPSPHHYHQEPVHHHRRSPVQRHSPYGYRVQSHQSPAVEQRVPPMHGHAIPQNNLVVVIPADSSYPTTCTVSPTSSTKSSDLYPTPPQSPVEDLYETPVHQYYSSSAIKASVPQQARLPSTYAAVQMQVPVQRPIQVQEPVWRPW</sequence>
<evidence type="ECO:0000256" key="1">
    <source>
        <dbReference type="SAM" id="MobiDB-lite"/>
    </source>
</evidence>
<accession>A0A0E3N2K0</accession>
<evidence type="ECO:0000313" key="2">
    <source>
        <dbReference type="EMBL" id="AKA95381.1"/>
    </source>
</evidence>
<reference evidence="2" key="1">
    <citation type="submission" date="2014-10" db="EMBL/GenBank/DDBJ databases">
        <title>Same morphology, different developmental programs: lesson from echinoderm larval skeleton.</title>
        <authorList>
            <person name="Dylus D.V."/>
            <person name="Czarkwiani A."/>
            <person name="Stangberg J."/>
            <person name="Martinez-Ortega O."/>
            <person name="Dupont S."/>
            <person name="Oliveri P."/>
        </authorList>
    </citation>
    <scope>NUCLEOTIDE SEQUENCE</scope>
</reference>
<gene>
    <name evidence="2" type="primary">hesC</name>
</gene>
<organism evidence="2">
    <name type="scientific">Amphiura filiformis</name>
    <dbReference type="NCBI Taxonomy" id="82378"/>
    <lineage>
        <taxon>Eukaryota</taxon>
        <taxon>Metazoa</taxon>
        <taxon>Echinodermata</taxon>
        <taxon>Eleutherozoa</taxon>
        <taxon>Asterozoa</taxon>
        <taxon>Ophiuroidea</taxon>
        <taxon>Myophiuroidea</taxon>
        <taxon>Metophiurida</taxon>
        <taxon>Ophintegrida</taxon>
        <taxon>Amphilepidida</taxon>
        <taxon>Ophiurina</taxon>
        <taxon>Gnathophiurina</taxon>
        <taxon>Amphiuroidea</taxon>
        <taxon>Amphiuridae</taxon>
        <taxon>Amphiura</taxon>
    </lineage>
</organism>
<protein>
    <submittedName>
        <fullName evidence="2">HesC</fullName>
    </submittedName>
</protein>
<feature type="region of interest" description="Disordered" evidence="1">
    <location>
        <begin position="1"/>
        <end position="34"/>
    </location>
</feature>
<dbReference type="EMBL" id="KM816842">
    <property type="protein sequence ID" value="AKA95381.1"/>
    <property type="molecule type" value="mRNA"/>
</dbReference>
<dbReference type="AlphaFoldDB" id="A0A0E3N2K0"/>
<proteinExistence type="evidence at transcript level"/>
<name>A0A0E3N2K0_9ECHI</name>
<feature type="region of interest" description="Disordered" evidence="1">
    <location>
        <begin position="78"/>
        <end position="100"/>
    </location>
</feature>
<feature type="compositionally biased region" description="Low complexity" evidence="1">
    <location>
        <begin position="78"/>
        <end position="92"/>
    </location>
</feature>